<dbReference type="RefSeq" id="WP_067642652.1">
    <property type="nucleotide sequence ID" value="NZ_KQ961023.1"/>
</dbReference>
<keyword evidence="1" id="KW-1133">Transmembrane helix</keyword>
<protein>
    <submittedName>
        <fullName evidence="4">Uncharacterized protein</fullName>
    </submittedName>
</protein>
<gene>
    <name evidence="4" type="ORF">ATO67_00215</name>
</gene>
<dbReference type="InterPro" id="IPR018705">
    <property type="entry name" value="DUF2134_membrane"/>
</dbReference>
<accession>A0A135P4Z1</accession>
<dbReference type="Pfam" id="PF09977">
    <property type="entry name" value="Tad_C"/>
    <property type="match status" value="1"/>
</dbReference>
<dbReference type="Proteomes" id="UP000070498">
    <property type="component" value="Unassembled WGS sequence"/>
</dbReference>
<evidence type="ECO:0000259" key="2">
    <source>
        <dbReference type="Pfam" id="PF09977"/>
    </source>
</evidence>
<evidence type="ECO:0000256" key="1">
    <source>
        <dbReference type="SAM" id="Phobius"/>
    </source>
</evidence>
<dbReference type="AlphaFoldDB" id="A0A135P4Z1"/>
<dbReference type="Pfam" id="PF13400">
    <property type="entry name" value="Tad"/>
    <property type="match status" value="1"/>
</dbReference>
<dbReference type="EMBL" id="LNUW01000015">
    <property type="protein sequence ID" value="KXG86501.1"/>
    <property type="molecule type" value="Genomic_DNA"/>
</dbReference>
<evidence type="ECO:0000313" key="5">
    <source>
        <dbReference type="Proteomes" id="UP000070498"/>
    </source>
</evidence>
<evidence type="ECO:0000259" key="3">
    <source>
        <dbReference type="Pfam" id="PF13400"/>
    </source>
</evidence>
<dbReference type="STRING" id="2052828.ATO67_00215"/>
<feature type="transmembrane region" description="Helical" evidence="1">
    <location>
        <begin position="21"/>
        <end position="43"/>
    </location>
</feature>
<keyword evidence="5" id="KW-1185">Reference proteome</keyword>
<keyword evidence="1" id="KW-0472">Membrane</keyword>
<dbReference type="InterPro" id="IPR028087">
    <property type="entry name" value="Tad_N"/>
</dbReference>
<name>A0A135P4Z1_9HYPH</name>
<evidence type="ECO:0000313" key="4">
    <source>
        <dbReference type="EMBL" id="KXG86501.1"/>
    </source>
</evidence>
<keyword evidence="1" id="KW-0812">Transmembrane</keyword>
<comment type="caution">
    <text evidence="4">The sequence shown here is derived from an EMBL/GenBank/DDBJ whole genome shotgun (WGS) entry which is preliminary data.</text>
</comment>
<organism evidence="4 5">
    <name type="scientific">Agrobacterium bohemicum</name>
    <dbReference type="NCBI Taxonomy" id="2052828"/>
    <lineage>
        <taxon>Bacteria</taxon>
        <taxon>Pseudomonadati</taxon>
        <taxon>Pseudomonadota</taxon>
        <taxon>Alphaproteobacteria</taxon>
        <taxon>Hyphomicrobiales</taxon>
        <taxon>Rhizobiaceae</taxon>
        <taxon>Rhizobium/Agrobacterium group</taxon>
        <taxon>Agrobacterium</taxon>
    </lineage>
</organism>
<proteinExistence type="predicted"/>
<sequence length="576" mass="59870">MRKITSVFNRLHRDRAGNVAIMAGITAPLMMGVLALGVDYGSLTLQKRQLQQTADLAAISAASATDTERAVFEYFRLNNKNLGVKTASGILTETGTTPFDPNTAFSSRDGYAEVVKGRYVPDATVAIGERFVANATPTNAVKVNIFEKGHIYFAGSFTTAPTISAVGTAAGQRIAAFSVGSRLASLNGGLLNSLLGGLLGTTVTLNLSDYQALVAADVNALQIIDALATDLNLTAGTYRDVLKTEITYGKFISALTEATGTKPTVTAALKNLEKTLAKTTLKLRLEEILALEPVLDKPIGATENLSLTAGVFELITSAATVANSGRQVSVNAGLAVPGLASTTITLAIGEPPVGTPSLAVGAPGTIVRTAQTRLMIETKVDGLKALLGLSVRVPLYVEVANAEAKLADIRCTAGGTGTVDVDVVPGIAEISLGNVDTSGFNNFGRDPRVTKAAIVDSLLLKISAMSHIDSANIKKSTLTFVPSDITQGTVKNVSTKDVTTSLIKSLLGQLQVDINILGLTIGSPTLVQAALAETLSVATVPIDGLLYNTLMLLGIKIGEADVRVTDARCAHPALVQ</sequence>
<reference evidence="4 5" key="1">
    <citation type="submission" date="2015-11" db="EMBL/GenBank/DDBJ databases">
        <title>Draft genome sequence of Agrobacterium sp. R89-1.</title>
        <authorList>
            <person name="Zahradnik J."/>
            <person name="Kyslikova E."/>
            <person name="Palyzova A."/>
            <person name="Kyslik P."/>
        </authorList>
    </citation>
    <scope>NUCLEOTIDE SEQUENCE [LARGE SCALE GENOMIC DNA]</scope>
    <source>
        <strain evidence="4 5">R89-1</strain>
    </source>
</reference>
<feature type="domain" description="DUF2134" evidence="2">
    <location>
        <begin position="69"/>
        <end position="169"/>
    </location>
</feature>
<feature type="domain" description="Putative Flp pilus-assembly TadG-like N-terminal" evidence="3">
    <location>
        <begin position="17"/>
        <end position="64"/>
    </location>
</feature>